<gene>
    <name evidence="1" type="ORF">RISK_006415</name>
</gene>
<evidence type="ECO:0000313" key="2">
    <source>
        <dbReference type="Proteomes" id="UP000036367"/>
    </source>
</evidence>
<comment type="caution">
    <text evidence="1">The sequence shown here is derived from an EMBL/GenBank/DDBJ whole genome shotgun (WGS) entry which is preliminary data.</text>
</comment>
<dbReference type="EMBL" id="LECT01000053">
    <property type="protein sequence ID" value="KLU01568.1"/>
    <property type="molecule type" value="Genomic_DNA"/>
</dbReference>
<proteinExistence type="predicted"/>
<sequence length="51" mass="4855">MAVAGRIVGVPSAPFVGQGKSALATIDGECLDDGNGLSARFHAVAAADGGG</sequence>
<protein>
    <submittedName>
        <fullName evidence="1">Uncharacterized protein</fullName>
    </submittedName>
</protein>
<accession>A0A0J1B4M6</accession>
<evidence type="ECO:0000313" key="1">
    <source>
        <dbReference type="EMBL" id="KLU01568.1"/>
    </source>
</evidence>
<reference evidence="1" key="1">
    <citation type="submission" date="2015-05" db="EMBL/GenBank/DDBJ databases">
        <title>Permanent draft genome of Rhodopirellula islandicus K833.</title>
        <authorList>
            <person name="Kizina J."/>
            <person name="Richter M."/>
            <person name="Glockner F.O."/>
            <person name="Harder J."/>
        </authorList>
    </citation>
    <scope>NUCLEOTIDE SEQUENCE [LARGE SCALE GENOMIC DNA]</scope>
    <source>
        <strain evidence="1">K833</strain>
    </source>
</reference>
<keyword evidence="2" id="KW-1185">Reference proteome</keyword>
<name>A0A0J1B4M6_RHOIS</name>
<dbReference type="PATRIC" id="fig|595434.4.peg.6098"/>
<dbReference type="AlphaFoldDB" id="A0A0J1B4M6"/>
<organism evidence="1 2">
    <name type="scientific">Rhodopirellula islandica</name>
    <dbReference type="NCBI Taxonomy" id="595434"/>
    <lineage>
        <taxon>Bacteria</taxon>
        <taxon>Pseudomonadati</taxon>
        <taxon>Planctomycetota</taxon>
        <taxon>Planctomycetia</taxon>
        <taxon>Pirellulales</taxon>
        <taxon>Pirellulaceae</taxon>
        <taxon>Rhodopirellula</taxon>
    </lineage>
</organism>
<dbReference type="Proteomes" id="UP000036367">
    <property type="component" value="Unassembled WGS sequence"/>
</dbReference>
<dbReference type="STRING" id="595434.RISK_006415"/>